<comment type="caution">
    <text evidence="2">The sequence shown here is derived from an EMBL/GenBank/DDBJ whole genome shotgun (WGS) entry which is preliminary data.</text>
</comment>
<keyword evidence="1" id="KW-1133">Transmembrane helix</keyword>
<dbReference type="InterPro" id="IPR036291">
    <property type="entry name" value="NAD(P)-bd_dom_sf"/>
</dbReference>
<name>A0ABV2IC29_9HYPH</name>
<keyword evidence="1" id="KW-0472">Membrane</keyword>
<dbReference type="Gene3D" id="3.40.50.720">
    <property type="entry name" value="NAD(P)-binding Rossmann-like Domain"/>
    <property type="match status" value="1"/>
</dbReference>
<proteinExistence type="predicted"/>
<feature type="transmembrane region" description="Helical" evidence="1">
    <location>
        <begin position="15"/>
        <end position="35"/>
    </location>
</feature>
<dbReference type="EMBL" id="JBEPLY010000004">
    <property type="protein sequence ID" value="MET3599782.1"/>
    <property type="molecule type" value="Genomic_DNA"/>
</dbReference>
<dbReference type="RefSeq" id="WP_354433861.1">
    <property type="nucleotide sequence ID" value="NZ_JBEPLY010000004.1"/>
</dbReference>
<keyword evidence="3" id="KW-1185">Reference proteome</keyword>
<reference evidence="2 3" key="1">
    <citation type="submission" date="2024-06" db="EMBL/GenBank/DDBJ databases">
        <title>Genomic Encyclopedia of Type Strains, Phase IV (KMG-IV): sequencing the most valuable type-strain genomes for metagenomic binning, comparative biology and taxonomic classification.</title>
        <authorList>
            <person name="Goeker M."/>
        </authorList>
    </citation>
    <scope>NUCLEOTIDE SEQUENCE [LARGE SCALE GENOMIC DNA]</scope>
    <source>
        <strain evidence="2 3">DSM 28102</strain>
    </source>
</reference>
<protein>
    <submittedName>
        <fullName evidence="2">NAD(P)-dependent dehydrogenase (Short-subunit alcohol dehydrogenase family)</fullName>
    </submittedName>
</protein>
<dbReference type="Proteomes" id="UP001549164">
    <property type="component" value="Unassembled WGS sequence"/>
</dbReference>
<evidence type="ECO:0000313" key="3">
    <source>
        <dbReference type="Proteomes" id="UP001549164"/>
    </source>
</evidence>
<sequence length="72" mass="7416">MTETKVVLIVGSDNAIGAFTAGLLARAGYGVAMLLSSPRHAAFVKEIGGLGVSGTAQSSRDLQELADRALER</sequence>
<organism evidence="2 3">
    <name type="scientific">Martelella mangrovi</name>
    <dbReference type="NCBI Taxonomy" id="1397477"/>
    <lineage>
        <taxon>Bacteria</taxon>
        <taxon>Pseudomonadati</taxon>
        <taxon>Pseudomonadota</taxon>
        <taxon>Alphaproteobacteria</taxon>
        <taxon>Hyphomicrobiales</taxon>
        <taxon>Aurantimonadaceae</taxon>
        <taxon>Martelella</taxon>
    </lineage>
</organism>
<keyword evidence="1" id="KW-0812">Transmembrane</keyword>
<evidence type="ECO:0000256" key="1">
    <source>
        <dbReference type="SAM" id="Phobius"/>
    </source>
</evidence>
<gene>
    <name evidence="2" type="ORF">ABID12_001721</name>
</gene>
<accession>A0ABV2IC29</accession>
<dbReference type="SUPFAM" id="SSF51735">
    <property type="entry name" value="NAD(P)-binding Rossmann-fold domains"/>
    <property type="match status" value="1"/>
</dbReference>
<evidence type="ECO:0000313" key="2">
    <source>
        <dbReference type="EMBL" id="MET3599782.1"/>
    </source>
</evidence>